<dbReference type="PANTHER" id="PTHR43767">
    <property type="entry name" value="LONG-CHAIN-FATTY-ACID--COA LIGASE"/>
    <property type="match status" value="1"/>
</dbReference>
<dbReference type="InterPro" id="IPR000873">
    <property type="entry name" value="AMP-dep_synth/lig_dom"/>
</dbReference>
<dbReference type="EMBL" id="CP028918">
    <property type="protein sequence ID" value="AWB49109.1"/>
    <property type="molecule type" value="Genomic_DNA"/>
</dbReference>
<protein>
    <submittedName>
        <fullName evidence="4">AMP-dependent synthetase</fullName>
    </submittedName>
</protein>
<dbReference type="Gene3D" id="3.30.300.30">
    <property type="match status" value="1"/>
</dbReference>
<dbReference type="InterPro" id="IPR050237">
    <property type="entry name" value="ATP-dep_AMP-bd_enzyme"/>
</dbReference>
<dbReference type="InterPro" id="IPR045851">
    <property type="entry name" value="AMP-bd_C_sf"/>
</dbReference>
<name>A0A2S0UMS2_9RHOB</name>
<organism evidence="4 5">
    <name type="scientific">Paragemmobacter aquarius</name>
    <dbReference type="NCBI Taxonomy" id="2169400"/>
    <lineage>
        <taxon>Bacteria</taxon>
        <taxon>Pseudomonadati</taxon>
        <taxon>Pseudomonadota</taxon>
        <taxon>Alphaproteobacteria</taxon>
        <taxon>Rhodobacterales</taxon>
        <taxon>Paracoccaceae</taxon>
        <taxon>Paragemmobacter</taxon>
    </lineage>
</organism>
<feature type="domain" description="AMP-binding enzyme C-terminal" evidence="3">
    <location>
        <begin position="322"/>
        <end position="394"/>
    </location>
</feature>
<evidence type="ECO:0000313" key="5">
    <source>
        <dbReference type="Proteomes" id="UP000244496"/>
    </source>
</evidence>
<evidence type="ECO:0000313" key="4">
    <source>
        <dbReference type="EMBL" id="AWB49109.1"/>
    </source>
</evidence>
<evidence type="ECO:0000259" key="3">
    <source>
        <dbReference type="Pfam" id="PF13193"/>
    </source>
</evidence>
<dbReference type="SUPFAM" id="SSF56801">
    <property type="entry name" value="Acetyl-CoA synthetase-like"/>
    <property type="match status" value="1"/>
</dbReference>
<dbReference type="InterPro" id="IPR025110">
    <property type="entry name" value="AMP-bd_C"/>
</dbReference>
<keyword evidence="5" id="KW-1185">Reference proteome</keyword>
<accession>A0A2S0UMS2</accession>
<evidence type="ECO:0000256" key="1">
    <source>
        <dbReference type="SAM" id="Phobius"/>
    </source>
</evidence>
<feature type="transmembrane region" description="Helical" evidence="1">
    <location>
        <begin position="95"/>
        <end position="113"/>
    </location>
</feature>
<sequence>MGGTRLAVENRFRLHRSASLHDAADGEMAFAGSVLADQPAAAALRAALALAEAGRAFRIGLEDGPAPEDAKLPVFETLTSGSSGRPRRIRRTQRSWALGFAVNAELFALGPGVRVAVLGRLVHSLSLYGALEGACLGCAVHLLGGMRPDRQRAALAVEAVEVVYATPSQLRMLVDAGGPVLAALRVVLVGGSKLDPVLRAGLARLAPHGEVREFYGAAEASFITLADASASVDSVGTVYPGVRVAIRNREGAPLKDGAVGEVWVQSPYLFLGYAGEDAGGAKRSGRWLSVGEMGWLQKGELHLAGRAGRMVTVADENVFPEEIETCLATLGGVGRVAVLPRRDALRGVVMVAVVQGDRRCEAAILQAGRERFGSLKSPRAVIWREDWPVLPSGKTDLVRLAAEAGL</sequence>
<feature type="domain" description="AMP-dependent synthetase/ligase" evidence="2">
    <location>
        <begin position="64"/>
        <end position="273"/>
    </location>
</feature>
<dbReference type="Proteomes" id="UP000244496">
    <property type="component" value="Chromosome"/>
</dbReference>
<dbReference type="Gene3D" id="3.40.50.12780">
    <property type="entry name" value="N-terminal domain of ligase-like"/>
    <property type="match status" value="1"/>
</dbReference>
<dbReference type="Pfam" id="PF13193">
    <property type="entry name" value="AMP-binding_C"/>
    <property type="match status" value="1"/>
</dbReference>
<reference evidence="4 5" key="1">
    <citation type="submission" date="2018-04" db="EMBL/GenBank/DDBJ databases">
        <title>Genome sequencing of Gemmobacter.</title>
        <authorList>
            <person name="Yi H."/>
            <person name="Baek M.-G."/>
        </authorList>
    </citation>
    <scope>NUCLEOTIDE SEQUENCE [LARGE SCALE GENOMIC DNA]</scope>
    <source>
        <strain evidence="4 5">HYN0069</strain>
    </source>
</reference>
<keyword evidence="1" id="KW-1133">Transmembrane helix</keyword>
<gene>
    <name evidence="4" type="ORF">HYN69_11880</name>
</gene>
<dbReference type="Pfam" id="PF00501">
    <property type="entry name" value="AMP-binding"/>
    <property type="match status" value="1"/>
</dbReference>
<dbReference type="KEGG" id="geh:HYN69_11880"/>
<dbReference type="PANTHER" id="PTHR43767:SF10">
    <property type="entry name" value="SURFACTIN SYNTHASE SUBUNIT 1"/>
    <property type="match status" value="1"/>
</dbReference>
<dbReference type="GO" id="GO:0016877">
    <property type="term" value="F:ligase activity, forming carbon-sulfur bonds"/>
    <property type="evidence" value="ECO:0007669"/>
    <property type="project" value="UniProtKB-ARBA"/>
</dbReference>
<keyword evidence="1" id="KW-0472">Membrane</keyword>
<dbReference type="InterPro" id="IPR042099">
    <property type="entry name" value="ANL_N_sf"/>
</dbReference>
<keyword evidence="1" id="KW-0812">Transmembrane</keyword>
<dbReference type="AlphaFoldDB" id="A0A2S0UMS2"/>
<proteinExistence type="predicted"/>
<evidence type="ECO:0000259" key="2">
    <source>
        <dbReference type="Pfam" id="PF00501"/>
    </source>
</evidence>